<name>A0ACB8EGU1_9SAUR</name>
<organism evidence="1 2">
    <name type="scientific">Sphaerodactylus townsendi</name>
    <dbReference type="NCBI Taxonomy" id="933632"/>
    <lineage>
        <taxon>Eukaryota</taxon>
        <taxon>Metazoa</taxon>
        <taxon>Chordata</taxon>
        <taxon>Craniata</taxon>
        <taxon>Vertebrata</taxon>
        <taxon>Euteleostomi</taxon>
        <taxon>Lepidosauria</taxon>
        <taxon>Squamata</taxon>
        <taxon>Bifurcata</taxon>
        <taxon>Gekkota</taxon>
        <taxon>Sphaerodactylidae</taxon>
        <taxon>Sphaerodactylus</taxon>
    </lineage>
</organism>
<proteinExistence type="predicted"/>
<evidence type="ECO:0000313" key="2">
    <source>
        <dbReference type="Proteomes" id="UP000827872"/>
    </source>
</evidence>
<accession>A0ACB8EGU1</accession>
<comment type="caution">
    <text evidence="1">The sequence shown here is derived from an EMBL/GenBank/DDBJ whole genome shotgun (WGS) entry which is preliminary data.</text>
</comment>
<sequence>MTNRSASIEPALLTSLSSFVSPPCRRGRELCRGKRTAIARRRAPVSIFGRKERCPRRCLLLQSLFLFRAQSTLGTSPFPFCNSCNLDGECSSVRFQADNPASMQQNKKRRIEWDSSSVIAPTKYFKLTTEEPSHPSSDSSLASKTTVFKKTQVLRSPGSSYKEFSRTSFAVEDSSSDDFETDDEMDSVVKENRSCSFSRVHFVKRSPCEMSKKNVVSFQESLKHEVKQNACSDEDENSAHNTKSKDVPKDERAKYVRKRVVNRGGLHIFHKALQGILTNPLPLNRGAASPNGINRLRQRKEAFGPGDNLGHHSTCGEDPSCRRPTQNEQNDPSCKTPTQKEQINICIQQDKMDSSGSDGSSRHVSVFSRSERETEFKLESNFQKARVKEENDSSNFTGKDNARPRCNSRHTLGTLKLEPKLTEELKSQNTAAQEDINTSAGQNKKRLNRLSSSSNFLRLEEEQKHKQVSNKQQINGETDCTRLSKKESGRPEGSSRHVLVFSRSERETEFKLESSFQKAKEENDSSNCTGKDDAGPGYNSRHTLGTLKPEDEPKLTEELKSQNTASKEDSSTSVGQNKKLNRFSSSSNFSRLEGEQKHKQASNQQQSKIDRETDRTRLSKKESGRPENNSRRVSEGSRHEDKEVFKPESSSRKTTAKESVCTKHKNVTKEQCVSPSSLAIHSKTKSPFENFQRTIFVEPSSKLVCMDEHASEVDLKCSKQEKEPSDGSDWSDVDNAQPLATFSQEDSIQNNSTSDTKVTSALATEFIMYPPHLYSHKMSDCVKYWTATPKPEHCSPYTSPCEDTSFNSSYSSHLCDISLDTSISISSETSKDKDSLLEDVCGRRRSLDSSLANEKPRRRSVEVGSCIPIFSPLTKAGSFATNRESHYLPDDFPRHLEEGFIDTHCHLDMLYSKMAFRGTFSKFRSTYENTFPEEFEGCIADFCDPRTLSNYLWEDLLKEDMVWGAFGCHPHFARYYSDLHERNLLQAMRHPKAVAFGEMGLDYSYKCNTKVPIQHQVFERQLNLAVSLRKPLVIHCRDADDDLLHIMKKCVPRDYKIHRHCFTGRYDVIEPLLDYFPNLTVGFTALLTYPSAYEARETVTKIDKSRIVVETDAPYFLPRQVPKSLCQYSHPGVALHTVRELARLKDVSLSNMLATLKQNTKKIYDL</sequence>
<dbReference type="EMBL" id="CM037616">
    <property type="protein sequence ID" value="KAH7991906.1"/>
    <property type="molecule type" value="Genomic_DNA"/>
</dbReference>
<reference evidence="1" key="1">
    <citation type="submission" date="2021-08" db="EMBL/GenBank/DDBJ databases">
        <title>The first chromosome-level gecko genome reveals the dynamic sex chromosomes of Neotropical dwarf geckos (Sphaerodactylidae: Sphaerodactylus).</title>
        <authorList>
            <person name="Pinto B.J."/>
            <person name="Keating S.E."/>
            <person name="Gamble T."/>
        </authorList>
    </citation>
    <scope>NUCLEOTIDE SEQUENCE</scope>
    <source>
        <strain evidence="1">TG3544</strain>
    </source>
</reference>
<dbReference type="Proteomes" id="UP000827872">
    <property type="component" value="Linkage Group LG03"/>
</dbReference>
<evidence type="ECO:0000313" key="1">
    <source>
        <dbReference type="EMBL" id="KAH7991906.1"/>
    </source>
</evidence>
<protein>
    <submittedName>
        <fullName evidence="1">Uncharacterized protein</fullName>
    </submittedName>
</protein>
<keyword evidence="2" id="KW-1185">Reference proteome</keyword>
<gene>
    <name evidence="1" type="ORF">K3G42_016636</name>
</gene>